<dbReference type="InterPro" id="IPR001789">
    <property type="entry name" value="Sig_transdc_resp-reg_receiver"/>
</dbReference>
<gene>
    <name evidence="3" type="ORF">LNTAR_04586</name>
</gene>
<dbReference type="InterPro" id="IPR011006">
    <property type="entry name" value="CheY-like_superfamily"/>
</dbReference>
<accession>A6DQL6</accession>
<dbReference type="PROSITE" id="PS50110">
    <property type="entry name" value="RESPONSE_REGULATORY"/>
    <property type="match status" value="1"/>
</dbReference>
<evidence type="ECO:0000259" key="2">
    <source>
        <dbReference type="PROSITE" id="PS50110"/>
    </source>
</evidence>
<dbReference type="GO" id="GO:0004045">
    <property type="term" value="F:peptidyl-tRNA hydrolase activity"/>
    <property type="evidence" value="ECO:0007669"/>
    <property type="project" value="UniProtKB-EC"/>
</dbReference>
<evidence type="ECO:0000313" key="3">
    <source>
        <dbReference type="EMBL" id="EDM26097.1"/>
    </source>
</evidence>
<comment type="caution">
    <text evidence="3">The sequence shown here is derived from an EMBL/GenBank/DDBJ whole genome shotgun (WGS) entry which is preliminary data.</text>
</comment>
<dbReference type="CDD" id="cd00156">
    <property type="entry name" value="REC"/>
    <property type="match status" value="1"/>
</dbReference>
<dbReference type="Pfam" id="PF14332">
    <property type="entry name" value="DUF4388"/>
    <property type="match status" value="1"/>
</dbReference>
<dbReference type="STRING" id="313628.LNTAR_04586"/>
<dbReference type="SUPFAM" id="SSF52172">
    <property type="entry name" value="CheY-like"/>
    <property type="match status" value="1"/>
</dbReference>
<feature type="modified residue" description="4-aspartylphosphate" evidence="1">
    <location>
        <position position="38"/>
    </location>
</feature>
<dbReference type="InterPro" id="IPR025497">
    <property type="entry name" value="PatA-like_N"/>
</dbReference>
<organism evidence="3 4">
    <name type="scientific">Lentisphaera araneosa HTCC2155</name>
    <dbReference type="NCBI Taxonomy" id="313628"/>
    <lineage>
        <taxon>Bacteria</taxon>
        <taxon>Pseudomonadati</taxon>
        <taxon>Lentisphaerota</taxon>
        <taxon>Lentisphaeria</taxon>
        <taxon>Lentisphaerales</taxon>
        <taxon>Lentisphaeraceae</taxon>
        <taxon>Lentisphaera</taxon>
    </lineage>
</organism>
<keyword evidence="3" id="KW-0378">Hydrolase</keyword>
<sequence length="560" mass="62847">MFFFDQIKRKDVNLLVRQTRERALHLLSISDVSLLIIDRNLEDCTGLELIKEIKNSDLYFNDIPIYAIGHNDKEEEECIEFFKSGADDYSASPVAPSIFQARVNKLLDWSIKQKNNPVKLSTQMDSSEIPGILQLLETEQSTGILQASHSKDYAQAILHKGKIIEARTEYCIGKDAITEILAWPFAQIKFTENDDAPDKVEKPKALNISATLMDCVLDVDIYNDAKKRLDDTELAFVHGTKSLPSNSNRVAKQVVTMANSGLSLGEIYDAIRVNQRHLTLMIDQMIKAGYIKIAPPPFDNYLKDNGQTLRSIRTTESLEQCKENLSKLLFPLAKEVTDVPYASSSILIDHSQPSIILAGDSDTTVKRALETMLKVAANSSRVHAKTSSQRKGEKRTTLIFDKHTTIDLVCSAQKLDHHYLSNLQKDYPSCSSIIYCISSLDNPSNQANHRNLRKLRNVFSVPFTVALLSEPEEGYEPTFTFECGKCTHKLKIEMSLEGSIGTCPICSTEVKTPDCLAYAKEKLHIVENVPIVTLPARSDSSWTTLLSMICDDILDTKTYR</sequence>
<dbReference type="EC" id="3.1.1.29" evidence="3"/>
<dbReference type="AlphaFoldDB" id="A6DQL6"/>
<keyword evidence="1" id="KW-0597">Phosphoprotein</keyword>
<dbReference type="Proteomes" id="UP000004947">
    <property type="component" value="Unassembled WGS sequence"/>
</dbReference>
<reference evidence="3 4" key="1">
    <citation type="journal article" date="2010" name="J. Bacteriol.">
        <title>Genome sequence of Lentisphaera araneosa HTCC2155T, the type species of the order Lentisphaerales in the phylum Lentisphaerae.</title>
        <authorList>
            <person name="Thrash J.C."/>
            <person name="Cho J.C."/>
            <person name="Vergin K.L."/>
            <person name="Morris R.M."/>
            <person name="Giovannoni S.J."/>
        </authorList>
    </citation>
    <scope>NUCLEOTIDE SEQUENCE [LARGE SCALE GENOMIC DNA]</scope>
    <source>
        <strain evidence="3 4">HTCC2155</strain>
    </source>
</reference>
<evidence type="ECO:0000256" key="1">
    <source>
        <dbReference type="PROSITE-ProRule" id="PRU00169"/>
    </source>
</evidence>
<name>A6DQL6_9BACT</name>
<dbReference type="Gene3D" id="3.40.50.2300">
    <property type="match status" value="1"/>
</dbReference>
<keyword evidence="4" id="KW-1185">Reference proteome</keyword>
<evidence type="ECO:0000313" key="4">
    <source>
        <dbReference type="Proteomes" id="UP000004947"/>
    </source>
</evidence>
<proteinExistence type="predicted"/>
<feature type="domain" description="Response regulatory" evidence="2">
    <location>
        <begin position="1"/>
        <end position="107"/>
    </location>
</feature>
<protein>
    <submittedName>
        <fullName evidence="3">Peptidyl-tRNA hydrolase</fullName>
        <ecNumber evidence="3">3.1.1.29</ecNumber>
    </submittedName>
</protein>
<dbReference type="EMBL" id="ABCK01000020">
    <property type="protein sequence ID" value="EDM26097.1"/>
    <property type="molecule type" value="Genomic_DNA"/>
</dbReference>
<dbReference type="Pfam" id="PF00072">
    <property type="entry name" value="Response_reg"/>
    <property type="match status" value="1"/>
</dbReference>
<dbReference type="GO" id="GO:0000160">
    <property type="term" value="P:phosphorelay signal transduction system"/>
    <property type="evidence" value="ECO:0007669"/>
    <property type="project" value="InterPro"/>
</dbReference>